<evidence type="ECO:0000256" key="16">
    <source>
        <dbReference type="ARBA" id="ARBA00022723"/>
    </source>
</evidence>
<protein>
    <recommendedName>
        <fullName evidence="8">Multiphosphoryl transfer protein</fullName>
        <ecNumber evidence="7">2.7.3.9</ecNumber>
    </recommendedName>
    <alternativeName>
        <fullName evidence="9">Phosphocarrier protein HPr</fullName>
    </alternativeName>
</protein>
<feature type="domain" description="PTS EIIA type-2" evidence="19">
    <location>
        <begin position="2"/>
        <end position="142"/>
    </location>
</feature>
<dbReference type="SUPFAM" id="SSF55804">
    <property type="entry name" value="Phoshotransferase/anion transport protein"/>
    <property type="match status" value="1"/>
</dbReference>
<keyword evidence="12" id="KW-0597">Phosphoprotein</keyword>
<dbReference type="PANTHER" id="PTHR46244">
    <property type="entry name" value="PHOSPHOENOLPYRUVATE-PROTEIN PHOSPHOTRANSFERASE"/>
    <property type="match status" value="1"/>
</dbReference>
<dbReference type="GO" id="GO:0008965">
    <property type="term" value="F:phosphoenolpyruvate-protein phosphotransferase activity"/>
    <property type="evidence" value="ECO:0007669"/>
    <property type="project" value="UniProtKB-EC"/>
</dbReference>
<evidence type="ECO:0000256" key="3">
    <source>
        <dbReference type="ARBA" id="ARBA00003136"/>
    </source>
</evidence>
<dbReference type="SUPFAM" id="SSF51621">
    <property type="entry name" value="Phosphoenolpyruvate/pyruvate domain"/>
    <property type="match status" value="1"/>
</dbReference>
<dbReference type="RefSeq" id="WP_066785593.1">
    <property type="nucleotide sequence ID" value="NZ_LWQS01000043.1"/>
</dbReference>
<dbReference type="NCBIfam" id="TIGR01003">
    <property type="entry name" value="PTS_HPr_family"/>
    <property type="match status" value="1"/>
</dbReference>
<dbReference type="InterPro" id="IPR001020">
    <property type="entry name" value="PTS_HPr_His_P_site"/>
</dbReference>
<dbReference type="SUPFAM" id="SSF55594">
    <property type="entry name" value="HPr-like"/>
    <property type="match status" value="1"/>
</dbReference>
<dbReference type="STRING" id="1707952.A6A03_12095"/>
<dbReference type="Pfam" id="PF00359">
    <property type="entry name" value="PTS_EIIA_2"/>
    <property type="match status" value="1"/>
</dbReference>
<dbReference type="Pfam" id="PF02896">
    <property type="entry name" value="PEP-utilizers_C"/>
    <property type="match status" value="1"/>
</dbReference>
<comment type="catalytic activity">
    <reaction evidence="1">
        <text>L-histidyl-[protein] + phosphoenolpyruvate = N(pros)-phospho-L-histidyl-[protein] + pyruvate</text>
        <dbReference type="Rhea" id="RHEA:23880"/>
        <dbReference type="Rhea" id="RHEA-COMP:9745"/>
        <dbReference type="Rhea" id="RHEA-COMP:9746"/>
        <dbReference type="ChEBI" id="CHEBI:15361"/>
        <dbReference type="ChEBI" id="CHEBI:29979"/>
        <dbReference type="ChEBI" id="CHEBI:58702"/>
        <dbReference type="ChEBI" id="CHEBI:64837"/>
        <dbReference type="EC" id="2.7.3.9"/>
    </reaction>
</comment>
<dbReference type="Gene3D" id="3.20.20.60">
    <property type="entry name" value="Phosphoenolpyruvate-binding domains"/>
    <property type="match status" value="1"/>
</dbReference>
<feature type="domain" description="HPr" evidence="20">
    <location>
        <begin position="155"/>
        <end position="242"/>
    </location>
</feature>
<dbReference type="InterPro" id="IPR000121">
    <property type="entry name" value="PEP_util_C"/>
</dbReference>
<evidence type="ECO:0000256" key="5">
    <source>
        <dbReference type="ARBA" id="ARBA00004496"/>
    </source>
</evidence>
<dbReference type="GO" id="GO:0016301">
    <property type="term" value="F:kinase activity"/>
    <property type="evidence" value="ECO:0007669"/>
    <property type="project" value="UniProtKB-KW"/>
</dbReference>
<dbReference type="InterPro" id="IPR015813">
    <property type="entry name" value="Pyrv/PenolPyrv_kinase-like_dom"/>
</dbReference>
<dbReference type="GO" id="GO:0046872">
    <property type="term" value="F:metal ion binding"/>
    <property type="evidence" value="ECO:0007669"/>
    <property type="project" value="UniProtKB-KW"/>
</dbReference>
<dbReference type="PROSITE" id="PS00589">
    <property type="entry name" value="PTS_HPR_SER"/>
    <property type="match status" value="1"/>
</dbReference>
<dbReference type="SUPFAM" id="SSF52009">
    <property type="entry name" value="Phosphohistidine domain"/>
    <property type="match status" value="1"/>
</dbReference>
<sequence>MLKLTAASVRIGAVATSKEDAIRQVGQVLVQAGNIQPAYIESMLAREKLANTFLGNGIAIPHGKPEDRDLIRETGIAVLQVPAGTPWNDGETAHLIVGIAARSDEHIDVLRRLTRVLGDAALVAKLRQTRDPADIVEALTGERPAPPAPPATDYEHAVPVTIQNPTGLHARPAAAFVETAKRFQSAIRVRYGETVADGKSLLSLLQLGVSAGATVTISAQGPDAAAALAALQALVASGMGEEPVEPETAHRPQLAYRDWTPQHVAATINGIGAAEGLAIGPIRHYRRAPLVITDNPSDRMSEAAALENALAAARSELELVAGEVSRRLGSSRAAIFRAHAELLADPALVRETVSRIFDGHSAAWAWQQTIAARVAQLEKLDDPVLAGRAVDLSDVGQRVLRHLLGLGEMPFISLAEPALLVADDLTPSDTATLDPDSVLGLCTALGGPTSHTAIIARSLGLPAIVAAGEAVLDIEDGTPAILDGFHGQLYLRPSAADVETARALRAGLDQAQAVAFATRHQPAITRDGVQIEVAANVNRVADAARAIENGADGVGLMRTEFLFIERESAPDEEEQYEAYRTMVETMAGRPLIIRTLDIGGDKEVPYLNIPREDNSFLGIRGLRLCLRRPDLFEPQLRAIYRAARHGPLKIMFPMVATLEEVQQAKAIAERIRAELNAPPVEIGIMVEVPSAAMLADVLAAEVDFFSIGTNDLTQYVLAMDRLHPELARQADSLHPAVLRTIARTVEGAASAGRWVGVCGGIASDPLGAAILVGLGVHELSVSIPSVATIKAHLRGLSVADLRELARRALACRSAAEVRAL</sequence>
<keyword evidence="10" id="KW-0813">Transport</keyword>
<evidence type="ECO:0000259" key="19">
    <source>
        <dbReference type="PROSITE" id="PS51094"/>
    </source>
</evidence>
<dbReference type="EMBL" id="LWQS01000043">
    <property type="protein sequence ID" value="OAN46532.1"/>
    <property type="molecule type" value="Genomic_DNA"/>
</dbReference>
<keyword evidence="17" id="KW-0418">Kinase</keyword>
<evidence type="ECO:0000256" key="12">
    <source>
        <dbReference type="ARBA" id="ARBA00022553"/>
    </source>
</evidence>
<evidence type="ECO:0000256" key="18">
    <source>
        <dbReference type="ARBA" id="ARBA00022842"/>
    </source>
</evidence>
<dbReference type="PROSITE" id="PS00369">
    <property type="entry name" value="PTS_HPR_HIS"/>
    <property type="match status" value="1"/>
</dbReference>
<keyword evidence="22" id="KW-1185">Reference proteome</keyword>
<evidence type="ECO:0000256" key="9">
    <source>
        <dbReference type="ARBA" id="ARBA00020422"/>
    </source>
</evidence>
<dbReference type="InterPro" id="IPR016152">
    <property type="entry name" value="PTrfase/Anion_transptr"/>
</dbReference>
<dbReference type="InterPro" id="IPR008731">
    <property type="entry name" value="PTS_EIN"/>
</dbReference>
<evidence type="ECO:0000256" key="10">
    <source>
        <dbReference type="ARBA" id="ARBA00022448"/>
    </source>
</evidence>
<dbReference type="CDD" id="cd00211">
    <property type="entry name" value="PTS_IIA_fru"/>
    <property type="match status" value="1"/>
</dbReference>
<evidence type="ECO:0000313" key="22">
    <source>
        <dbReference type="Proteomes" id="UP000078287"/>
    </source>
</evidence>
<evidence type="ECO:0000256" key="17">
    <source>
        <dbReference type="ARBA" id="ARBA00022777"/>
    </source>
</evidence>
<dbReference type="PROSITE" id="PS51350">
    <property type="entry name" value="PTS_HPR_DOM"/>
    <property type="match status" value="1"/>
</dbReference>
<dbReference type="InterPro" id="IPR036637">
    <property type="entry name" value="Phosphohistidine_dom_sf"/>
</dbReference>
<comment type="similarity">
    <text evidence="6">Belongs to the PEP-utilizing enzyme family.</text>
</comment>
<dbReference type="PROSITE" id="PS51094">
    <property type="entry name" value="PTS_EIIA_TYPE_2"/>
    <property type="match status" value="1"/>
</dbReference>
<dbReference type="Gene3D" id="1.10.274.10">
    <property type="entry name" value="PtsI, HPr-binding domain"/>
    <property type="match status" value="1"/>
</dbReference>
<dbReference type="Gene3D" id="3.50.30.10">
    <property type="entry name" value="Phosphohistidine domain"/>
    <property type="match status" value="1"/>
</dbReference>
<dbReference type="InterPro" id="IPR050499">
    <property type="entry name" value="PEP-utilizing_PTS_enzyme"/>
</dbReference>
<dbReference type="InterPro" id="IPR035895">
    <property type="entry name" value="HPr-like_sf"/>
</dbReference>
<dbReference type="NCBIfam" id="TIGR01417">
    <property type="entry name" value="PTS_I_fam"/>
    <property type="match status" value="1"/>
</dbReference>
<dbReference type="InterPro" id="IPR018274">
    <property type="entry name" value="PEP_util_AS"/>
</dbReference>
<organism evidence="21 22">
    <name type="scientific">Chloroflexus islandicus</name>
    <dbReference type="NCBI Taxonomy" id="1707952"/>
    <lineage>
        <taxon>Bacteria</taxon>
        <taxon>Bacillati</taxon>
        <taxon>Chloroflexota</taxon>
        <taxon>Chloroflexia</taxon>
        <taxon>Chloroflexales</taxon>
        <taxon>Chloroflexineae</taxon>
        <taxon>Chloroflexaceae</taxon>
        <taxon>Chloroflexus</taxon>
    </lineage>
</organism>
<dbReference type="InterPro" id="IPR006318">
    <property type="entry name" value="PTS_EI-like"/>
</dbReference>
<comment type="function">
    <text evidence="3">The phosphoenolpyruvate-dependent sugar phosphotransferase system (sugar PTS), a major carbohydrate active transport system, catalyzes the phosphorylation of incoming sugar substrates concomitantly with their translocation across the cell membrane. The enzyme II FruAB PTS system is involved in fructose transport.</text>
</comment>
<dbReference type="PRINTS" id="PR01736">
    <property type="entry name" value="PHPHTRNFRASE"/>
</dbReference>
<comment type="cofactor">
    <cofactor evidence="2">
        <name>Mg(2+)</name>
        <dbReference type="ChEBI" id="CHEBI:18420"/>
    </cofactor>
</comment>
<evidence type="ECO:0000256" key="14">
    <source>
        <dbReference type="ARBA" id="ARBA00022679"/>
    </source>
</evidence>
<dbReference type="PROSITE" id="PS00370">
    <property type="entry name" value="PEP_ENZYMES_PHOS_SITE"/>
    <property type="match status" value="1"/>
</dbReference>
<comment type="subcellular location">
    <subcellularLocation>
        <location evidence="5">Cytoplasm</location>
    </subcellularLocation>
</comment>
<dbReference type="Pfam" id="PF00381">
    <property type="entry name" value="PTS-HPr"/>
    <property type="match status" value="1"/>
</dbReference>
<dbReference type="Proteomes" id="UP000078287">
    <property type="component" value="Unassembled WGS sequence"/>
</dbReference>
<keyword evidence="18" id="KW-0460">Magnesium</keyword>
<dbReference type="InterPro" id="IPR000032">
    <property type="entry name" value="HPr-like"/>
</dbReference>
<keyword evidence="11" id="KW-0963">Cytoplasm</keyword>
<proteinExistence type="inferred from homology"/>
<evidence type="ECO:0000259" key="20">
    <source>
        <dbReference type="PROSITE" id="PS51350"/>
    </source>
</evidence>
<dbReference type="InterPro" id="IPR036618">
    <property type="entry name" value="PtsI_HPr-bd_sf"/>
</dbReference>
<evidence type="ECO:0000256" key="4">
    <source>
        <dbReference type="ARBA" id="ARBA00003681"/>
    </source>
</evidence>
<evidence type="ECO:0000256" key="1">
    <source>
        <dbReference type="ARBA" id="ARBA00000683"/>
    </source>
</evidence>
<dbReference type="SUPFAM" id="SSF47831">
    <property type="entry name" value="Enzyme I of the PEP:sugar phosphotransferase system HPr-binding (sub)domain"/>
    <property type="match status" value="1"/>
</dbReference>
<accession>A0A178MCQ6</accession>
<dbReference type="PANTHER" id="PTHR46244:SF6">
    <property type="entry name" value="PHOSPHOENOLPYRUVATE-PROTEIN PHOSPHOTRANSFERASE"/>
    <property type="match status" value="1"/>
</dbReference>
<dbReference type="OrthoDB" id="9765468at2"/>
<evidence type="ECO:0000256" key="7">
    <source>
        <dbReference type="ARBA" id="ARBA00012232"/>
    </source>
</evidence>
<comment type="function">
    <text evidence="4">General (non sugar-specific) component of the phosphoenolpyruvate-dependent sugar phosphotransferase system (sugar PTS). This major carbohydrate active-transport system catalyzes the phosphorylation of incoming sugar substrates concomitantly with their translocation across the cell membrane. The phosphoryl group from phosphoenolpyruvate (PEP) is transferred to the phosphoryl carrier protein HPr by enzyme I. Phospho-HPr then transfers it to the PTS EIIA domain.</text>
</comment>
<evidence type="ECO:0000256" key="6">
    <source>
        <dbReference type="ARBA" id="ARBA00007837"/>
    </source>
</evidence>
<dbReference type="InterPro" id="IPR023151">
    <property type="entry name" value="PEP_util_CS"/>
</dbReference>
<dbReference type="InterPro" id="IPR040442">
    <property type="entry name" value="Pyrv_kinase-like_dom_sf"/>
</dbReference>
<dbReference type="Gene3D" id="3.40.930.10">
    <property type="entry name" value="Mannitol-specific EII, Chain A"/>
    <property type="match status" value="1"/>
</dbReference>
<dbReference type="EC" id="2.7.3.9" evidence="7"/>
<dbReference type="Pfam" id="PF05524">
    <property type="entry name" value="PEP-utilisers_N"/>
    <property type="match status" value="1"/>
</dbReference>
<dbReference type="GO" id="GO:0005737">
    <property type="term" value="C:cytoplasm"/>
    <property type="evidence" value="ECO:0007669"/>
    <property type="project" value="UniProtKB-SubCell"/>
</dbReference>
<evidence type="ECO:0000256" key="13">
    <source>
        <dbReference type="ARBA" id="ARBA00022597"/>
    </source>
</evidence>
<keyword evidence="14" id="KW-0808">Transferase</keyword>
<name>A0A178MCQ6_9CHLR</name>
<dbReference type="PRINTS" id="PR00107">
    <property type="entry name" value="PHOSPHOCPHPR"/>
</dbReference>
<dbReference type="PROSITE" id="PS00372">
    <property type="entry name" value="PTS_EIIA_TYPE_2_HIS"/>
    <property type="match status" value="1"/>
</dbReference>
<evidence type="ECO:0000256" key="11">
    <source>
        <dbReference type="ARBA" id="ARBA00022490"/>
    </source>
</evidence>
<dbReference type="InterPro" id="IPR002114">
    <property type="entry name" value="PTS_HPr_Ser_P_site"/>
</dbReference>
<dbReference type="InterPro" id="IPR008279">
    <property type="entry name" value="PEP-util_enz_mobile_dom"/>
</dbReference>
<evidence type="ECO:0000313" key="21">
    <source>
        <dbReference type="EMBL" id="OAN46532.1"/>
    </source>
</evidence>
<evidence type="ECO:0000256" key="8">
    <source>
        <dbReference type="ARBA" id="ARBA00015565"/>
    </source>
</evidence>
<dbReference type="Pfam" id="PF00391">
    <property type="entry name" value="PEP-utilizers"/>
    <property type="match status" value="1"/>
</dbReference>
<keyword evidence="16" id="KW-0479">Metal-binding</keyword>
<evidence type="ECO:0000256" key="15">
    <source>
        <dbReference type="ARBA" id="ARBA00022683"/>
    </source>
</evidence>
<gene>
    <name evidence="21" type="ORF">A6A03_12095</name>
</gene>
<dbReference type="GO" id="GO:0009401">
    <property type="term" value="P:phosphoenolpyruvate-dependent sugar phosphotransferase system"/>
    <property type="evidence" value="ECO:0007669"/>
    <property type="project" value="UniProtKB-KW"/>
</dbReference>
<dbReference type="Gene3D" id="3.30.1340.10">
    <property type="entry name" value="HPr-like"/>
    <property type="match status" value="1"/>
</dbReference>
<dbReference type="InterPro" id="IPR002178">
    <property type="entry name" value="PTS_EIIA_type-2_dom"/>
</dbReference>
<keyword evidence="13" id="KW-0762">Sugar transport</keyword>
<evidence type="ECO:0000256" key="2">
    <source>
        <dbReference type="ARBA" id="ARBA00001946"/>
    </source>
</evidence>
<keyword evidence="15" id="KW-0598">Phosphotransferase system</keyword>
<dbReference type="PROSITE" id="PS00742">
    <property type="entry name" value="PEP_ENZYMES_2"/>
    <property type="match status" value="1"/>
</dbReference>
<reference evidence="21 22" key="1">
    <citation type="submission" date="2016-04" db="EMBL/GenBank/DDBJ databases">
        <title>Chloroflexus islandicus sp. nov., a thermophilic filamentous anoxygenic phototrophic bacterium from geyser Strokkur (Iceland).</title>
        <authorList>
            <person name="Gaisin V.A."/>
            <person name="Kalashnikov A.M."/>
            <person name="Sukhacheva M.V."/>
            <person name="Grouzdev D.S."/>
            <person name="Ivanov T.M."/>
            <person name="Kuznetsov B."/>
            <person name="Gorlenko V.M."/>
        </authorList>
    </citation>
    <scope>NUCLEOTIDE SEQUENCE [LARGE SCALE GENOMIC DNA]</scope>
    <source>
        <strain evidence="22">isl-2</strain>
    </source>
</reference>
<dbReference type="AlphaFoldDB" id="A0A178MCQ6"/>
<dbReference type="CDD" id="cd00367">
    <property type="entry name" value="PTS-HPr_like"/>
    <property type="match status" value="1"/>
</dbReference>
<comment type="caution">
    <text evidence="21">The sequence shown here is derived from an EMBL/GenBank/DDBJ whole genome shotgun (WGS) entry which is preliminary data.</text>
</comment>